<evidence type="ECO:0000313" key="3">
    <source>
        <dbReference type="RefSeq" id="XP_052746169.1"/>
    </source>
</evidence>
<organism evidence="2 3">
    <name type="scientific">Bicyclus anynana</name>
    <name type="common">Squinting bush brown butterfly</name>
    <dbReference type="NCBI Taxonomy" id="110368"/>
    <lineage>
        <taxon>Eukaryota</taxon>
        <taxon>Metazoa</taxon>
        <taxon>Ecdysozoa</taxon>
        <taxon>Arthropoda</taxon>
        <taxon>Hexapoda</taxon>
        <taxon>Insecta</taxon>
        <taxon>Pterygota</taxon>
        <taxon>Neoptera</taxon>
        <taxon>Endopterygota</taxon>
        <taxon>Lepidoptera</taxon>
        <taxon>Glossata</taxon>
        <taxon>Ditrysia</taxon>
        <taxon>Papilionoidea</taxon>
        <taxon>Nymphalidae</taxon>
        <taxon>Satyrinae</taxon>
        <taxon>Satyrini</taxon>
        <taxon>Mycalesina</taxon>
        <taxon>Bicyclus</taxon>
    </lineage>
</organism>
<name>A0ABM3M575_BICAN</name>
<reference evidence="3" key="1">
    <citation type="submission" date="2025-08" db="UniProtKB">
        <authorList>
            <consortium name="RefSeq"/>
        </authorList>
    </citation>
    <scope>IDENTIFICATION</scope>
</reference>
<dbReference type="InterPro" id="IPR019080">
    <property type="entry name" value="YqaJ_viral_recombinase"/>
</dbReference>
<dbReference type="RefSeq" id="XP_052746169.1">
    <property type="nucleotide sequence ID" value="XM_052890209.1"/>
</dbReference>
<dbReference type="Gene3D" id="3.90.320.10">
    <property type="match status" value="1"/>
</dbReference>
<sequence>MEQGFFKANSSNLPRVDLLMLGAYFAANQDYISAEFRNIKTSMSSRPSYGDDAVSYVQLKRDGKMCTVKCKICPEHRVHAKLYAVTLVIDEEEEVVVSVQCHDCIASQGGCKHSIAFLMWIHRRSEEPACTSVTCYWKKSKLSSVGSSLKYMTAKELANGVPTLTSKNSVYNKFLEIGKKNKLKDCELLKYQSSYICDSLQSVSMHQLVLKYNEQSCDIFLKNVVLSNDIILDIEKATREQHKNSLWFELRYGRITASRAFEFSRCKKTDGTLIAQIIGASIPDTLAMKRGRKLEDDVRKTVGIHLGKNIKKCGLMLSKQYPMIAGTPDGICEDSIIEIKCPTSAKTYMNYVKNGKPVEKYNTQMQIQMHLTGLQSGYFCVADKDYSTNKKVEIIRVIYDDIYTRDIINILVNLWKQNVYPVLYQTTL</sequence>
<dbReference type="SUPFAM" id="SSF52980">
    <property type="entry name" value="Restriction endonuclease-like"/>
    <property type="match status" value="1"/>
</dbReference>
<dbReference type="PANTHER" id="PTHR39953">
    <property type="entry name" value="RE54151P"/>
    <property type="match status" value="1"/>
</dbReference>
<evidence type="ECO:0000313" key="2">
    <source>
        <dbReference type="Proteomes" id="UP001652582"/>
    </source>
</evidence>
<gene>
    <name evidence="3" type="primary">LOC128199677</name>
</gene>
<dbReference type="InterPro" id="IPR011335">
    <property type="entry name" value="Restrct_endonuc-II-like"/>
</dbReference>
<feature type="domain" description="YqaJ viral recombinase" evidence="1">
    <location>
        <begin position="247"/>
        <end position="374"/>
    </location>
</feature>
<dbReference type="GeneID" id="128199677"/>
<proteinExistence type="predicted"/>
<dbReference type="InterPro" id="IPR011604">
    <property type="entry name" value="PDDEXK-like_dom_sf"/>
</dbReference>
<dbReference type="Pfam" id="PF09588">
    <property type="entry name" value="YqaJ"/>
    <property type="match status" value="1"/>
</dbReference>
<protein>
    <submittedName>
        <fullName evidence="3">Uncharacterized protein LOC128199677</fullName>
    </submittedName>
</protein>
<evidence type="ECO:0000259" key="1">
    <source>
        <dbReference type="Pfam" id="PF09588"/>
    </source>
</evidence>
<keyword evidence="2" id="KW-1185">Reference proteome</keyword>
<accession>A0ABM3M575</accession>
<dbReference type="CDD" id="cd22343">
    <property type="entry name" value="PDDEXK_lambda_exonuclease-like"/>
    <property type="match status" value="1"/>
</dbReference>
<dbReference type="Proteomes" id="UP001652582">
    <property type="component" value="Chromosome 27"/>
</dbReference>
<dbReference type="PANTHER" id="PTHR39953:SF1">
    <property type="entry name" value="RE54151P"/>
    <property type="match status" value="1"/>
</dbReference>